<dbReference type="Pfam" id="PF07687">
    <property type="entry name" value="M20_dimer"/>
    <property type="match status" value="1"/>
</dbReference>
<feature type="domain" description="Peptidase M20 dimerisation" evidence="7">
    <location>
        <begin position="279"/>
        <end position="353"/>
    </location>
</feature>
<evidence type="ECO:0000256" key="6">
    <source>
        <dbReference type="SAM" id="SignalP"/>
    </source>
</evidence>
<dbReference type="Pfam" id="PF01546">
    <property type="entry name" value="Peptidase_M20"/>
    <property type="match status" value="1"/>
</dbReference>
<name>A0A167UNU5_9HYPO</name>
<dbReference type="OrthoDB" id="3064516at2759"/>
<dbReference type="InterPro" id="IPR050072">
    <property type="entry name" value="Peptidase_M20A"/>
</dbReference>
<keyword evidence="9" id="KW-1185">Reference proteome</keyword>
<gene>
    <name evidence="8" type="ORF">SPI_04614</name>
</gene>
<evidence type="ECO:0000256" key="1">
    <source>
        <dbReference type="ARBA" id="ARBA00001947"/>
    </source>
</evidence>
<keyword evidence="5" id="KW-0862">Zinc</keyword>
<keyword evidence="6" id="KW-0732">Signal</keyword>
<proteinExistence type="inferred from homology"/>
<sequence>MRSSFPGLWLGSLVVAVAVTGSGIRLDPMQAQRQQPLAVASASAADTDDDAAPAYRQSLLTLHKALVECPSISGTEGDVGNWLIRYLTQHNYTAIKQPLPPRADTPPDVGRFNVLAWPGRGGGGDASKNDDDDDDDTVVVTHPRTLPRLLVTSHIDVVPPHIPYSSDAPLSEARRSTVLRGRGSVDDKASVAAQITALEELRRAGLAAAGAAADVMLLFVVGEEDSGDGMKAFSRYVQERFAPQGRVEDDGSDQGGDRGKASFEAVIFGEPTENKLACGHKGILNCVVTARGRAGHSGYPWLGKSANAVLVRGLVAALDTDLGRSARFGNTTLNIGRVEGGVAANVIAAEATAATGHEVVRQRLEQALHGVDAEALDLACGQGYGVVECNCAVDGFDTITVNYGTDVANLAGNHTRYLYGPGDILVAHSDHEALTVGDLETAVEGYKRLIQHVLGSKA</sequence>
<dbReference type="PANTHER" id="PTHR43808">
    <property type="entry name" value="ACETYLORNITHINE DEACETYLASE"/>
    <property type="match status" value="1"/>
</dbReference>
<dbReference type="SUPFAM" id="SSF53187">
    <property type="entry name" value="Zn-dependent exopeptidases"/>
    <property type="match status" value="1"/>
</dbReference>
<dbReference type="EMBL" id="AZHD01000007">
    <property type="protein sequence ID" value="OAA61755.1"/>
    <property type="molecule type" value="Genomic_DNA"/>
</dbReference>
<evidence type="ECO:0000313" key="8">
    <source>
        <dbReference type="EMBL" id="OAA61755.1"/>
    </source>
</evidence>
<dbReference type="SUPFAM" id="SSF55031">
    <property type="entry name" value="Bacterial exopeptidase dimerisation domain"/>
    <property type="match status" value="1"/>
</dbReference>
<dbReference type="InterPro" id="IPR036264">
    <property type="entry name" value="Bact_exopeptidase_dim_dom"/>
</dbReference>
<dbReference type="GO" id="GO:0016787">
    <property type="term" value="F:hydrolase activity"/>
    <property type="evidence" value="ECO:0007669"/>
    <property type="project" value="UniProtKB-KW"/>
</dbReference>
<protein>
    <submittedName>
        <fullName evidence="8">Acetylornithine deacetylase</fullName>
    </submittedName>
</protein>
<reference evidence="8 9" key="1">
    <citation type="journal article" date="2016" name="Genome Biol. Evol.">
        <title>Divergent and convergent evolution of fungal pathogenicity.</title>
        <authorList>
            <person name="Shang Y."/>
            <person name="Xiao G."/>
            <person name="Zheng P."/>
            <person name="Cen K."/>
            <person name="Zhan S."/>
            <person name="Wang C."/>
        </authorList>
    </citation>
    <scope>NUCLEOTIDE SEQUENCE [LARGE SCALE GENOMIC DNA]</scope>
    <source>
        <strain evidence="8 9">RCEF 264</strain>
    </source>
</reference>
<feature type="chain" id="PRO_5007893094" evidence="6">
    <location>
        <begin position="22"/>
        <end position="458"/>
    </location>
</feature>
<dbReference type="PROSITE" id="PS00758">
    <property type="entry name" value="ARGE_DAPE_CPG2_1"/>
    <property type="match status" value="1"/>
</dbReference>
<keyword evidence="4" id="KW-0378">Hydrolase</keyword>
<evidence type="ECO:0000256" key="5">
    <source>
        <dbReference type="ARBA" id="ARBA00022833"/>
    </source>
</evidence>
<dbReference type="InterPro" id="IPR002933">
    <property type="entry name" value="Peptidase_M20"/>
</dbReference>
<keyword evidence="3" id="KW-0479">Metal-binding</keyword>
<comment type="similarity">
    <text evidence="2">Belongs to the peptidase M20A family.</text>
</comment>
<dbReference type="GO" id="GO:0046872">
    <property type="term" value="F:metal ion binding"/>
    <property type="evidence" value="ECO:0007669"/>
    <property type="project" value="UniProtKB-KW"/>
</dbReference>
<dbReference type="PANTHER" id="PTHR43808:SF30">
    <property type="entry name" value="ACETYLORNITHINE DEACETYLASE"/>
    <property type="match status" value="1"/>
</dbReference>
<dbReference type="InterPro" id="IPR001261">
    <property type="entry name" value="ArgE/DapE_CS"/>
</dbReference>
<dbReference type="STRING" id="1081102.A0A167UNU5"/>
<dbReference type="CDD" id="cd05652">
    <property type="entry name" value="M20_ArgE_DapE-like_fungal"/>
    <property type="match status" value="1"/>
</dbReference>
<evidence type="ECO:0000256" key="4">
    <source>
        <dbReference type="ARBA" id="ARBA00022801"/>
    </source>
</evidence>
<evidence type="ECO:0000256" key="2">
    <source>
        <dbReference type="ARBA" id="ARBA00006247"/>
    </source>
</evidence>
<accession>A0A167UNU5</accession>
<organism evidence="8 9">
    <name type="scientific">Niveomyces insectorum RCEF 264</name>
    <dbReference type="NCBI Taxonomy" id="1081102"/>
    <lineage>
        <taxon>Eukaryota</taxon>
        <taxon>Fungi</taxon>
        <taxon>Dikarya</taxon>
        <taxon>Ascomycota</taxon>
        <taxon>Pezizomycotina</taxon>
        <taxon>Sordariomycetes</taxon>
        <taxon>Hypocreomycetidae</taxon>
        <taxon>Hypocreales</taxon>
        <taxon>Cordycipitaceae</taxon>
        <taxon>Niveomyces</taxon>
    </lineage>
</organism>
<comment type="caution">
    <text evidence="8">The sequence shown here is derived from an EMBL/GenBank/DDBJ whole genome shotgun (WGS) entry which is preliminary data.</text>
</comment>
<evidence type="ECO:0000313" key="9">
    <source>
        <dbReference type="Proteomes" id="UP000076874"/>
    </source>
</evidence>
<dbReference type="Proteomes" id="UP000076874">
    <property type="component" value="Unassembled WGS sequence"/>
</dbReference>
<comment type="cofactor">
    <cofactor evidence="1">
        <name>Zn(2+)</name>
        <dbReference type="ChEBI" id="CHEBI:29105"/>
    </cofactor>
</comment>
<feature type="signal peptide" evidence="6">
    <location>
        <begin position="1"/>
        <end position="21"/>
    </location>
</feature>
<dbReference type="Gene3D" id="3.40.630.10">
    <property type="entry name" value="Zn peptidases"/>
    <property type="match status" value="2"/>
</dbReference>
<dbReference type="AlphaFoldDB" id="A0A167UNU5"/>
<evidence type="ECO:0000259" key="7">
    <source>
        <dbReference type="Pfam" id="PF07687"/>
    </source>
</evidence>
<evidence type="ECO:0000256" key="3">
    <source>
        <dbReference type="ARBA" id="ARBA00022723"/>
    </source>
</evidence>
<dbReference type="InterPro" id="IPR011650">
    <property type="entry name" value="Peptidase_M20_dimer"/>
</dbReference>